<keyword evidence="3" id="KW-1185">Reference proteome</keyword>
<gene>
    <name evidence="2" type="ORF">PIB30_042344</name>
</gene>
<evidence type="ECO:0000256" key="1">
    <source>
        <dbReference type="SAM" id="MobiDB-lite"/>
    </source>
</evidence>
<evidence type="ECO:0000313" key="3">
    <source>
        <dbReference type="Proteomes" id="UP001341840"/>
    </source>
</evidence>
<organism evidence="2 3">
    <name type="scientific">Stylosanthes scabra</name>
    <dbReference type="NCBI Taxonomy" id="79078"/>
    <lineage>
        <taxon>Eukaryota</taxon>
        <taxon>Viridiplantae</taxon>
        <taxon>Streptophyta</taxon>
        <taxon>Embryophyta</taxon>
        <taxon>Tracheophyta</taxon>
        <taxon>Spermatophyta</taxon>
        <taxon>Magnoliopsida</taxon>
        <taxon>eudicotyledons</taxon>
        <taxon>Gunneridae</taxon>
        <taxon>Pentapetalae</taxon>
        <taxon>rosids</taxon>
        <taxon>fabids</taxon>
        <taxon>Fabales</taxon>
        <taxon>Fabaceae</taxon>
        <taxon>Papilionoideae</taxon>
        <taxon>50 kb inversion clade</taxon>
        <taxon>dalbergioids sensu lato</taxon>
        <taxon>Dalbergieae</taxon>
        <taxon>Pterocarpus clade</taxon>
        <taxon>Stylosanthes</taxon>
    </lineage>
</organism>
<evidence type="ECO:0008006" key="4">
    <source>
        <dbReference type="Google" id="ProtNLM"/>
    </source>
</evidence>
<dbReference type="EMBL" id="JASCZI010060655">
    <property type="protein sequence ID" value="MED6135021.1"/>
    <property type="molecule type" value="Genomic_DNA"/>
</dbReference>
<reference evidence="2 3" key="1">
    <citation type="journal article" date="2023" name="Plants (Basel)">
        <title>Bridging the Gap: Combining Genomics and Transcriptomics Approaches to Understand Stylosanthes scabra, an Orphan Legume from the Brazilian Caatinga.</title>
        <authorList>
            <person name="Ferreira-Neto J.R.C."/>
            <person name="da Silva M.D."/>
            <person name="Binneck E."/>
            <person name="de Melo N.F."/>
            <person name="da Silva R.H."/>
            <person name="de Melo A.L.T.M."/>
            <person name="Pandolfi V."/>
            <person name="Bustamante F.O."/>
            <person name="Brasileiro-Vidal A.C."/>
            <person name="Benko-Iseppon A.M."/>
        </authorList>
    </citation>
    <scope>NUCLEOTIDE SEQUENCE [LARGE SCALE GENOMIC DNA]</scope>
    <source>
        <tissue evidence="2">Leaves</tissue>
    </source>
</reference>
<dbReference type="InterPro" id="IPR036397">
    <property type="entry name" value="RNaseH_sf"/>
</dbReference>
<dbReference type="Proteomes" id="UP001341840">
    <property type="component" value="Unassembled WGS sequence"/>
</dbReference>
<dbReference type="Gene3D" id="3.30.420.10">
    <property type="entry name" value="Ribonuclease H-like superfamily/Ribonuclease H"/>
    <property type="match status" value="1"/>
</dbReference>
<accession>A0ABU6SF42</accession>
<sequence length="158" mass="17725">MIEQYIRYEFPISNNQAEYEALLAGLALAQEVGAKTLETCIDSQVRTECQSRPPVEARQHQTRVGKLIFVPRNGDGTLDIHIGSRLLPDIRAHDLDDPNPQLPRERTIAGGTQRGKNNKEGGHQIRHHLRAAIQKRHRHAIVEVLESISSRLHVKGGP</sequence>
<dbReference type="SUPFAM" id="SSF53098">
    <property type="entry name" value="Ribonuclease H-like"/>
    <property type="match status" value="1"/>
</dbReference>
<feature type="region of interest" description="Disordered" evidence="1">
    <location>
        <begin position="93"/>
        <end position="121"/>
    </location>
</feature>
<dbReference type="InterPro" id="IPR012337">
    <property type="entry name" value="RNaseH-like_sf"/>
</dbReference>
<name>A0ABU6SF42_9FABA</name>
<evidence type="ECO:0000313" key="2">
    <source>
        <dbReference type="EMBL" id="MED6135021.1"/>
    </source>
</evidence>
<comment type="caution">
    <text evidence="2">The sequence shown here is derived from an EMBL/GenBank/DDBJ whole genome shotgun (WGS) entry which is preliminary data.</text>
</comment>
<proteinExistence type="predicted"/>
<protein>
    <recommendedName>
        <fullName evidence="4">RNase H type-1 domain-containing protein</fullName>
    </recommendedName>
</protein>